<gene>
    <name evidence="7" type="ORF">SPLIT_LOCUS1013</name>
</gene>
<name>A0A9P0HWG3_SPOLI</name>
<feature type="compositionally biased region" description="Polar residues" evidence="4">
    <location>
        <begin position="191"/>
        <end position="205"/>
    </location>
</feature>
<dbReference type="SMART" id="SM00225">
    <property type="entry name" value="BTB"/>
    <property type="match status" value="1"/>
</dbReference>
<evidence type="ECO:0000256" key="2">
    <source>
        <dbReference type="ARBA" id="ARBA00023242"/>
    </source>
</evidence>
<dbReference type="EMBL" id="LR824542">
    <property type="protein sequence ID" value="CAH1635651.1"/>
    <property type="molecule type" value="Genomic_DNA"/>
</dbReference>
<reference evidence="7" key="1">
    <citation type="submission" date="2022-02" db="EMBL/GenBank/DDBJ databases">
        <authorList>
            <person name="King R."/>
        </authorList>
    </citation>
    <scope>NUCLEOTIDE SEQUENCE</scope>
</reference>
<keyword evidence="3" id="KW-0863">Zinc-finger</keyword>
<dbReference type="InterPro" id="IPR051095">
    <property type="entry name" value="Dros_DevTransReg"/>
</dbReference>
<dbReference type="Gene3D" id="3.30.710.10">
    <property type="entry name" value="Potassium Channel Kv1.1, Chain A"/>
    <property type="match status" value="1"/>
</dbReference>
<keyword evidence="3" id="KW-0862">Zinc</keyword>
<feature type="compositionally biased region" description="Low complexity" evidence="4">
    <location>
        <begin position="316"/>
        <end position="325"/>
    </location>
</feature>
<dbReference type="GO" id="GO:0005634">
    <property type="term" value="C:nucleus"/>
    <property type="evidence" value="ECO:0007669"/>
    <property type="project" value="UniProtKB-SubCell"/>
</dbReference>
<feature type="domain" description="C2H2-type" evidence="6">
    <location>
        <begin position="421"/>
        <end position="449"/>
    </location>
</feature>
<comment type="subcellular location">
    <subcellularLocation>
        <location evidence="1">Nucleus</location>
    </subcellularLocation>
</comment>
<dbReference type="GO" id="GO:0008270">
    <property type="term" value="F:zinc ion binding"/>
    <property type="evidence" value="ECO:0007669"/>
    <property type="project" value="UniProtKB-KW"/>
</dbReference>
<dbReference type="PANTHER" id="PTHR23110:SF107">
    <property type="entry name" value="SEX DETERMINATION PROTEIN FRUITLESS"/>
    <property type="match status" value="1"/>
</dbReference>
<dbReference type="Proteomes" id="UP001153321">
    <property type="component" value="Chromosome 11"/>
</dbReference>
<evidence type="ECO:0000259" key="6">
    <source>
        <dbReference type="PROSITE" id="PS50157"/>
    </source>
</evidence>
<evidence type="ECO:0000256" key="4">
    <source>
        <dbReference type="SAM" id="MobiDB-lite"/>
    </source>
</evidence>
<keyword evidence="3" id="KW-0479">Metal-binding</keyword>
<feature type="compositionally biased region" description="Basic and acidic residues" evidence="4">
    <location>
        <begin position="250"/>
        <end position="265"/>
    </location>
</feature>
<dbReference type="CDD" id="cd18315">
    <property type="entry name" value="BTB_POZ_BAB-like"/>
    <property type="match status" value="1"/>
</dbReference>
<accession>A0A9P0HWG3</accession>
<dbReference type="GO" id="GO:0006357">
    <property type="term" value="P:regulation of transcription by RNA polymerase II"/>
    <property type="evidence" value="ECO:0007669"/>
    <property type="project" value="TreeGrafter"/>
</dbReference>
<proteinExistence type="predicted"/>
<evidence type="ECO:0000313" key="7">
    <source>
        <dbReference type="EMBL" id="CAH1635651.1"/>
    </source>
</evidence>
<dbReference type="FunFam" id="3.30.710.10:FF:000138">
    <property type="entry name" value="Fruitless, isoform N"/>
    <property type="match status" value="1"/>
</dbReference>
<organism evidence="7 8">
    <name type="scientific">Spodoptera littoralis</name>
    <name type="common">Egyptian cotton leafworm</name>
    <dbReference type="NCBI Taxonomy" id="7109"/>
    <lineage>
        <taxon>Eukaryota</taxon>
        <taxon>Metazoa</taxon>
        <taxon>Ecdysozoa</taxon>
        <taxon>Arthropoda</taxon>
        <taxon>Hexapoda</taxon>
        <taxon>Insecta</taxon>
        <taxon>Pterygota</taxon>
        <taxon>Neoptera</taxon>
        <taxon>Endopterygota</taxon>
        <taxon>Lepidoptera</taxon>
        <taxon>Glossata</taxon>
        <taxon>Ditrysia</taxon>
        <taxon>Noctuoidea</taxon>
        <taxon>Noctuidae</taxon>
        <taxon>Amphipyrinae</taxon>
        <taxon>Spodoptera</taxon>
    </lineage>
</organism>
<dbReference type="SMART" id="SM00355">
    <property type="entry name" value="ZnF_C2H2"/>
    <property type="match status" value="2"/>
</dbReference>
<dbReference type="Gene3D" id="3.30.160.60">
    <property type="entry name" value="Classic Zinc Finger"/>
    <property type="match status" value="1"/>
</dbReference>
<dbReference type="SUPFAM" id="SSF54695">
    <property type="entry name" value="POZ domain"/>
    <property type="match status" value="1"/>
</dbReference>
<dbReference type="InterPro" id="IPR013087">
    <property type="entry name" value="Znf_C2H2_type"/>
</dbReference>
<dbReference type="GO" id="GO:0003006">
    <property type="term" value="P:developmental process involved in reproduction"/>
    <property type="evidence" value="ECO:0007669"/>
    <property type="project" value="UniProtKB-ARBA"/>
</dbReference>
<feature type="compositionally biased region" description="Low complexity" evidence="4">
    <location>
        <begin position="206"/>
        <end position="237"/>
    </location>
</feature>
<dbReference type="PROSITE" id="PS50157">
    <property type="entry name" value="ZINC_FINGER_C2H2_2"/>
    <property type="match status" value="1"/>
</dbReference>
<dbReference type="InterPro" id="IPR011333">
    <property type="entry name" value="SKP1/BTB/POZ_sf"/>
</dbReference>
<dbReference type="PROSITE" id="PS00028">
    <property type="entry name" value="ZINC_FINGER_C2H2_1"/>
    <property type="match status" value="1"/>
</dbReference>
<keyword evidence="2" id="KW-0539">Nucleus</keyword>
<dbReference type="InterPro" id="IPR000210">
    <property type="entry name" value="BTB/POZ_dom"/>
</dbReference>
<dbReference type="GO" id="GO:0048513">
    <property type="term" value="P:animal organ development"/>
    <property type="evidence" value="ECO:0007669"/>
    <property type="project" value="UniProtKB-ARBA"/>
</dbReference>
<dbReference type="Pfam" id="PF00651">
    <property type="entry name" value="BTB"/>
    <property type="match status" value="1"/>
</dbReference>
<dbReference type="AlphaFoldDB" id="A0A9P0HWG3"/>
<evidence type="ECO:0000313" key="8">
    <source>
        <dbReference type="Proteomes" id="UP001153321"/>
    </source>
</evidence>
<evidence type="ECO:0000256" key="1">
    <source>
        <dbReference type="ARBA" id="ARBA00004123"/>
    </source>
</evidence>
<dbReference type="PANTHER" id="PTHR23110">
    <property type="entry name" value="BTB DOMAIN TRANSCRIPTION FACTOR"/>
    <property type="match status" value="1"/>
</dbReference>
<evidence type="ECO:0000259" key="5">
    <source>
        <dbReference type="PROSITE" id="PS50097"/>
    </source>
</evidence>
<feature type="domain" description="BTB" evidence="5">
    <location>
        <begin position="93"/>
        <end position="158"/>
    </location>
</feature>
<dbReference type="GO" id="GO:0048468">
    <property type="term" value="P:cell development"/>
    <property type="evidence" value="ECO:0007669"/>
    <property type="project" value="UniProtKB-ARBA"/>
</dbReference>
<feature type="region of interest" description="Disordered" evidence="4">
    <location>
        <begin position="177"/>
        <end position="336"/>
    </location>
</feature>
<protein>
    <submittedName>
        <fullName evidence="7">Uncharacterized protein</fullName>
    </submittedName>
</protein>
<keyword evidence="8" id="KW-1185">Reference proteome</keyword>
<dbReference type="PROSITE" id="PS50097">
    <property type="entry name" value="BTB"/>
    <property type="match status" value="1"/>
</dbReference>
<sequence length="479" mass="53245">MKDSRTDDKESCKNNLYLLCAHCRCEFNLLSSTMHWYLYFLGPEAVKFVISRNVTRSLTLAPTMDQQFCLRWNNHPNNLTDVLASLLQREALCDVTLACDGETVKAHQTILSACSPYFESIFLQNSHPHPIIFLKDVRFSEMKSLLDFMYKGEVNVGQNMLPMFLKTAESLQVRGLTENNTLNPKSEDRSTPSVSAENLSRSESFATPPAAHCAPPAPHTPLSAAPPAHPSHPSHAIPPEKRRRKNSTVPRDDVDHSYRHYEGHVKSAKCGSTGSGSEPSTPPPAHTPARAVARSPAHTPHVKQEPESPYPPHAPLAPHAPHAPALHPPPPFDQTHLQSMGVTEMASILTQQSLGNECNDNEPMLQPHPDQTDTIDGSKGWHMRLTFERVAGALNLHRCKLCGKVVTHIRNHYHVHFPGRFECPLCRATYTRSDNLRTHCKFKHPAYNPDTRKFEAPAPPAPAPAHAPLYANPLDAGFD</sequence>
<evidence type="ECO:0000256" key="3">
    <source>
        <dbReference type="PROSITE-ProRule" id="PRU00042"/>
    </source>
</evidence>